<evidence type="ECO:0000313" key="2">
    <source>
        <dbReference type="EMBL" id="REE00504.1"/>
    </source>
</evidence>
<keyword evidence="3" id="KW-1185">Reference proteome</keyword>
<feature type="transmembrane region" description="Helical" evidence="1">
    <location>
        <begin position="33"/>
        <end position="53"/>
    </location>
</feature>
<dbReference type="AlphaFoldDB" id="A0A3D9L5Y9"/>
<dbReference type="Proteomes" id="UP000256779">
    <property type="component" value="Unassembled WGS sequence"/>
</dbReference>
<dbReference type="RefSeq" id="WP_115867503.1">
    <property type="nucleotide sequence ID" value="NZ_QREG01000005.1"/>
</dbReference>
<keyword evidence="1" id="KW-0812">Transmembrane</keyword>
<accession>A0A3D9L5Y9</accession>
<organism evidence="2 3">
    <name type="scientific">Marinoscillum furvescens DSM 4134</name>
    <dbReference type="NCBI Taxonomy" id="1122208"/>
    <lineage>
        <taxon>Bacteria</taxon>
        <taxon>Pseudomonadati</taxon>
        <taxon>Bacteroidota</taxon>
        <taxon>Cytophagia</taxon>
        <taxon>Cytophagales</taxon>
        <taxon>Reichenbachiellaceae</taxon>
        <taxon>Marinoscillum</taxon>
    </lineage>
</organism>
<evidence type="ECO:0008006" key="4">
    <source>
        <dbReference type="Google" id="ProtNLM"/>
    </source>
</evidence>
<protein>
    <recommendedName>
        <fullName evidence="4">ATP synthase protein I</fullName>
    </recommendedName>
</protein>
<gene>
    <name evidence="2" type="ORF">C7460_105127</name>
</gene>
<keyword evidence="1" id="KW-0472">Membrane</keyword>
<comment type="caution">
    <text evidence="2">The sequence shown here is derived from an EMBL/GenBank/DDBJ whole genome shotgun (WGS) entry which is preliminary data.</text>
</comment>
<evidence type="ECO:0000256" key="1">
    <source>
        <dbReference type="SAM" id="Phobius"/>
    </source>
</evidence>
<keyword evidence="1" id="KW-1133">Transmembrane helix</keyword>
<reference evidence="2 3" key="1">
    <citation type="submission" date="2018-07" db="EMBL/GenBank/DDBJ databases">
        <title>Genomic Encyclopedia of Type Strains, Phase IV (KMG-IV): sequencing the most valuable type-strain genomes for metagenomic binning, comparative biology and taxonomic classification.</title>
        <authorList>
            <person name="Goeker M."/>
        </authorList>
    </citation>
    <scope>NUCLEOTIDE SEQUENCE [LARGE SCALE GENOMIC DNA]</scope>
    <source>
        <strain evidence="2 3">DSM 4134</strain>
    </source>
</reference>
<evidence type="ECO:0000313" key="3">
    <source>
        <dbReference type="Proteomes" id="UP000256779"/>
    </source>
</evidence>
<feature type="transmembrane region" description="Helical" evidence="1">
    <location>
        <begin position="65"/>
        <end position="90"/>
    </location>
</feature>
<feature type="transmembrane region" description="Helical" evidence="1">
    <location>
        <begin position="96"/>
        <end position="116"/>
    </location>
</feature>
<proteinExistence type="predicted"/>
<sequence length="122" mass="14165">MKKYLILSALLTVCCLALYYLANDLWLEGFLHAKFPTIVGFFFIQSLIVSWVFAQAEKDNWQTPIYALGAITFRLLTGFFFLAVLFVMKLDDMKALMIQFVGLYLTYLVFELFAVLPNLRRN</sequence>
<dbReference type="EMBL" id="QREG01000005">
    <property type="protein sequence ID" value="REE00504.1"/>
    <property type="molecule type" value="Genomic_DNA"/>
</dbReference>
<name>A0A3D9L5Y9_MARFU</name>